<keyword evidence="2" id="KW-0645">Protease</keyword>
<dbReference type="OrthoDB" id="2130629at2759"/>
<keyword evidence="5" id="KW-0325">Glycoprotein</keyword>
<protein>
    <submittedName>
        <fullName evidence="7">Lysosomal carboxypeptidase</fullName>
    </submittedName>
</protein>
<keyword evidence="4" id="KW-0378">Hydrolase</keyword>
<keyword evidence="7" id="KW-0121">Carboxypeptidase</keyword>
<accession>D2V3P5</accession>
<dbReference type="Gene3D" id="1.20.120.980">
    <property type="entry name" value="Serine carboxypeptidase S28, SKS domain"/>
    <property type="match status" value="1"/>
</dbReference>
<name>D2V3P5_NAEGR</name>
<dbReference type="InterPro" id="IPR029058">
    <property type="entry name" value="AB_hydrolase_fold"/>
</dbReference>
<dbReference type="GO" id="GO:0070008">
    <property type="term" value="F:serine-type exopeptidase activity"/>
    <property type="evidence" value="ECO:0007669"/>
    <property type="project" value="InterPro"/>
</dbReference>
<evidence type="ECO:0000256" key="1">
    <source>
        <dbReference type="ARBA" id="ARBA00011079"/>
    </source>
</evidence>
<proteinExistence type="inferred from homology"/>
<dbReference type="GO" id="GO:0008239">
    <property type="term" value="F:dipeptidyl-peptidase activity"/>
    <property type="evidence" value="ECO:0007669"/>
    <property type="project" value="TreeGrafter"/>
</dbReference>
<evidence type="ECO:0000256" key="2">
    <source>
        <dbReference type="ARBA" id="ARBA00022670"/>
    </source>
</evidence>
<comment type="similarity">
    <text evidence="1">Belongs to the peptidase S28 family.</text>
</comment>
<gene>
    <name evidence="7" type="ORF">NAEGRDRAFT_82973</name>
</gene>
<dbReference type="EMBL" id="GG738850">
    <property type="protein sequence ID" value="EFC48673.1"/>
    <property type="molecule type" value="Genomic_DNA"/>
</dbReference>
<dbReference type="GO" id="GO:0004180">
    <property type="term" value="F:carboxypeptidase activity"/>
    <property type="evidence" value="ECO:0007669"/>
    <property type="project" value="UniProtKB-KW"/>
</dbReference>
<dbReference type="RefSeq" id="XP_002681417.1">
    <property type="nucleotide sequence ID" value="XM_002681371.1"/>
</dbReference>
<reference evidence="7 8" key="1">
    <citation type="journal article" date="2010" name="Cell">
        <title>The genome of Naegleria gruberi illuminates early eukaryotic versatility.</title>
        <authorList>
            <person name="Fritz-Laylin L.K."/>
            <person name="Prochnik S.E."/>
            <person name="Ginger M.L."/>
            <person name="Dacks J.B."/>
            <person name="Carpenter M.L."/>
            <person name="Field M.C."/>
            <person name="Kuo A."/>
            <person name="Paredez A."/>
            <person name="Chapman J."/>
            <person name="Pham J."/>
            <person name="Shu S."/>
            <person name="Neupane R."/>
            <person name="Cipriano M."/>
            <person name="Mancuso J."/>
            <person name="Tu H."/>
            <person name="Salamov A."/>
            <person name="Lindquist E."/>
            <person name="Shapiro H."/>
            <person name="Lucas S."/>
            <person name="Grigoriev I.V."/>
            <person name="Cande W.Z."/>
            <person name="Fulton C."/>
            <person name="Rokhsar D.S."/>
            <person name="Dawson S.C."/>
        </authorList>
    </citation>
    <scope>NUCLEOTIDE SEQUENCE [LARGE SCALE GENOMIC DNA]</scope>
    <source>
        <strain evidence="7 8">NEG-M</strain>
    </source>
</reference>
<dbReference type="SUPFAM" id="SSF53474">
    <property type="entry name" value="alpha/beta-Hydrolases"/>
    <property type="match status" value="1"/>
</dbReference>
<evidence type="ECO:0000256" key="5">
    <source>
        <dbReference type="ARBA" id="ARBA00023180"/>
    </source>
</evidence>
<dbReference type="Pfam" id="PF05577">
    <property type="entry name" value="Peptidase_S28"/>
    <property type="match status" value="1"/>
</dbReference>
<keyword evidence="3 6" id="KW-0732">Signal</keyword>
<dbReference type="AlphaFoldDB" id="D2V3P5"/>
<dbReference type="VEuPathDB" id="AmoebaDB:NAEGRDRAFT_82973"/>
<dbReference type="Gene3D" id="3.40.50.1820">
    <property type="entry name" value="alpha/beta hydrolase"/>
    <property type="match status" value="1"/>
</dbReference>
<keyword evidence="8" id="KW-1185">Reference proteome</keyword>
<dbReference type="PANTHER" id="PTHR11010">
    <property type="entry name" value="PROTEASE S28 PRO-X CARBOXYPEPTIDASE-RELATED"/>
    <property type="match status" value="1"/>
</dbReference>
<dbReference type="GeneID" id="8852393"/>
<evidence type="ECO:0000313" key="8">
    <source>
        <dbReference type="Proteomes" id="UP000006671"/>
    </source>
</evidence>
<dbReference type="STRING" id="5762.D2V3P5"/>
<organism evidence="8">
    <name type="scientific">Naegleria gruberi</name>
    <name type="common">Amoeba</name>
    <dbReference type="NCBI Taxonomy" id="5762"/>
    <lineage>
        <taxon>Eukaryota</taxon>
        <taxon>Discoba</taxon>
        <taxon>Heterolobosea</taxon>
        <taxon>Tetramitia</taxon>
        <taxon>Eutetramitia</taxon>
        <taxon>Vahlkampfiidae</taxon>
        <taxon>Naegleria</taxon>
    </lineage>
</organism>
<dbReference type="GO" id="GO:0006508">
    <property type="term" value="P:proteolysis"/>
    <property type="evidence" value="ECO:0007669"/>
    <property type="project" value="UniProtKB-KW"/>
</dbReference>
<dbReference type="Proteomes" id="UP000006671">
    <property type="component" value="Unassembled WGS sequence"/>
</dbReference>
<dbReference type="KEGG" id="ngr:NAEGRDRAFT_82973"/>
<evidence type="ECO:0000256" key="6">
    <source>
        <dbReference type="SAM" id="SignalP"/>
    </source>
</evidence>
<dbReference type="InParanoid" id="D2V3P5"/>
<feature type="chain" id="PRO_5003037264" evidence="6">
    <location>
        <begin position="24"/>
        <end position="528"/>
    </location>
</feature>
<dbReference type="ESTHER" id="naegr-d2v3p5">
    <property type="family name" value="Prolylcarboxypeptidase"/>
</dbReference>
<dbReference type="InterPro" id="IPR008758">
    <property type="entry name" value="Peptidase_S28"/>
</dbReference>
<feature type="signal peptide" evidence="6">
    <location>
        <begin position="1"/>
        <end position="23"/>
    </location>
</feature>
<evidence type="ECO:0000256" key="3">
    <source>
        <dbReference type="ARBA" id="ARBA00022729"/>
    </source>
</evidence>
<evidence type="ECO:0000256" key="4">
    <source>
        <dbReference type="ARBA" id="ARBA00022801"/>
    </source>
</evidence>
<dbReference type="MEROPS" id="S28.001"/>
<dbReference type="InterPro" id="IPR042269">
    <property type="entry name" value="Ser_carbopepase_S28_SKS"/>
</dbReference>
<dbReference type="PANTHER" id="PTHR11010:SF38">
    <property type="entry name" value="LYSOSOMAL PRO-X CARBOXYPEPTIDASE"/>
    <property type="match status" value="1"/>
</dbReference>
<evidence type="ECO:0000313" key="7">
    <source>
        <dbReference type="EMBL" id="EFC48673.1"/>
    </source>
</evidence>
<sequence length="528" mass="59466">MQLSSLLVAVALMIALMICGSSADASSSERVFLLKRDPVSMLSRKQSNKSTRMASALPPYKTLYFDQKLDHFDFTNDKTFKQRYLVCDSFVGKMTPSTPIFFYTGNEGDIVTFYENTGLMFDTAPQFNALIIFVEHRYYGVSNPFGPVNSFTPENIKWLSSEQALADYSYFITEMFGLDEKRTNPVIAFGGSYGGMLSSWWRMKYPHIVDGAIAASAPIFQFTGLTAPNVYNQICTEDFKKSSNLAKYHETCDAVIKNGLSILNQYYQNNNPQILQKLSSQFRICSPGIRTSADVNQLISWLTQAYNTLPMIDYPYPANFLMPLPGYPIQVICDRISTIMASEKVTTDTYLKAVLEGANVYYNYTGTSTCNNLTQPDSPSLGDDGWEYQTCNEMVMPIGNYPQTDMFIPAPWDLQAWISYCQQKWKVTPRTNWAITNYGGKRAILEATNIVFSNGDLDPWHGGGVLPGMKVNEKVKVVYIEGGAHHLDLRSSNPLDPQSVRLARALEVKEITAWLNEFSAKRGLKMKY</sequence>
<dbReference type="eggNOG" id="KOG2183">
    <property type="taxonomic scope" value="Eukaryota"/>
</dbReference>